<proteinExistence type="predicted"/>
<dbReference type="Proteomes" id="UP000887013">
    <property type="component" value="Unassembled WGS sequence"/>
</dbReference>
<accession>A0A8X6N0C9</accession>
<keyword evidence="2" id="KW-1185">Reference proteome</keyword>
<protein>
    <submittedName>
        <fullName evidence="1">Uncharacterized protein</fullName>
    </submittedName>
</protein>
<evidence type="ECO:0000313" key="2">
    <source>
        <dbReference type="Proteomes" id="UP000887013"/>
    </source>
</evidence>
<dbReference type="EMBL" id="BMAW01052853">
    <property type="protein sequence ID" value="GFS87778.1"/>
    <property type="molecule type" value="Genomic_DNA"/>
</dbReference>
<reference evidence="1" key="1">
    <citation type="submission" date="2020-08" db="EMBL/GenBank/DDBJ databases">
        <title>Multicomponent nature underlies the extraordinary mechanical properties of spider dragline silk.</title>
        <authorList>
            <person name="Kono N."/>
            <person name="Nakamura H."/>
            <person name="Mori M."/>
            <person name="Yoshida Y."/>
            <person name="Ohtoshi R."/>
            <person name="Malay A.D."/>
            <person name="Moran D.A.P."/>
            <person name="Tomita M."/>
            <person name="Numata K."/>
            <person name="Arakawa K."/>
        </authorList>
    </citation>
    <scope>NUCLEOTIDE SEQUENCE</scope>
</reference>
<comment type="caution">
    <text evidence="1">The sequence shown here is derived from an EMBL/GenBank/DDBJ whole genome shotgun (WGS) entry which is preliminary data.</text>
</comment>
<gene>
    <name evidence="1" type="ORF">NPIL_612781</name>
</gene>
<sequence>MLSIITLFELQINFFRCSLFVRTYLFSLSVAKNRERKKPFGKRIFSTVFQIIPVTESGSDENSDLSDEEYISEDGCESFSSNECSLFAQSEQNDESS</sequence>
<organism evidence="1 2">
    <name type="scientific">Nephila pilipes</name>
    <name type="common">Giant wood spider</name>
    <name type="synonym">Nephila maculata</name>
    <dbReference type="NCBI Taxonomy" id="299642"/>
    <lineage>
        <taxon>Eukaryota</taxon>
        <taxon>Metazoa</taxon>
        <taxon>Ecdysozoa</taxon>
        <taxon>Arthropoda</taxon>
        <taxon>Chelicerata</taxon>
        <taxon>Arachnida</taxon>
        <taxon>Araneae</taxon>
        <taxon>Araneomorphae</taxon>
        <taxon>Entelegynae</taxon>
        <taxon>Araneoidea</taxon>
        <taxon>Nephilidae</taxon>
        <taxon>Nephila</taxon>
    </lineage>
</organism>
<dbReference type="AlphaFoldDB" id="A0A8X6N0C9"/>
<name>A0A8X6N0C9_NEPPI</name>
<evidence type="ECO:0000313" key="1">
    <source>
        <dbReference type="EMBL" id="GFS87778.1"/>
    </source>
</evidence>